<protein>
    <submittedName>
        <fullName evidence="1">Uncharacterized protein</fullName>
    </submittedName>
</protein>
<gene>
    <name evidence="1" type="ORF">BJ994_003416</name>
</gene>
<comment type="caution">
    <text evidence="1">The sequence shown here is derived from an EMBL/GenBank/DDBJ whole genome shotgun (WGS) entry which is preliminary data.</text>
</comment>
<dbReference type="AlphaFoldDB" id="A0A846RS15"/>
<dbReference type="EMBL" id="JAATJL010000001">
    <property type="protein sequence ID" value="NJC24340.1"/>
    <property type="molecule type" value="Genomic_DNA"/>
</dbReference>
<proteinExistence type="predicted"/>
<organism evidence="1 2">
    <name type="scientific">Arthrobacter pigmenti</name>
    <dbReference type="NCBI Taxonomy" id="271432"/>
    <lineage>
        <taxon>Bacteria</taxon>
        <taxon>Bacillati</taxon>
        <taxon>Actinomycetota</taxon>
        <taxon>Actinomycetes</taxon>
        <taxon>Micrococcales</taxon>
        <taxon>Micrococcaceae</taxon>
        <taxon>Arthrobacter</taxon>
    </lineage>
</organism>
<name>A0A846RS15_9MICC</name>
<dbReference type="RefSeq" id="WP_245192317.1">
    <property type="nucleotide sequence ID" value="NZ_JAATJL010000001.1"/>
</dbReference>
<accession>A0A846RS15</accession>
<sequence length="193" mass="21553">MTTLLDVAGDGEFENAVIAWDFCLNRERSGRSGVSRSVLQRAVNNLPAGAFSRRCSAVLDFTIDNSGSVGESLSRAVIYKLGFPAPTVQQVFHDSAGRHIATTDFYWKHARLVGEFDGRAKYASDEYLRGAAPHSVVVAEKIREDKIRAKGERVVRWLWEDADDAERLRSLLMQAGLQQSYRRLAPGRWRPAA</sequence>
<evidence type="ECO:0000313" key="1">
    <source>
        <dbReference type="EMBL" id="NJC24340.1"/>
    </source>
</evidence>
<keyword evidence="2" id="KW-1185">Reference proteome</keyword>
<dbReference type="Proteomes" id="UP000547458">
    <property type="component" value="Unassembled WGS sequence"/>
</dbReference>
<reference evidence="1 2" key="1">
    <citation type="submission" date="2020-03" db="EMBL/GenBank/DDBJ databases">
        <title>Sequencing the genomes of 1000 actinobacteria strains.</title>
        <authorList>
            <person name="Klenk H.-P."/>
        </authorList>
    </citation>
    <scope>NUCLEOTIDE SEQUENCE [LARGE SCALE GENOMIC DNA]</scope>
    <source>
        <strain evidence="1 2">DSM 16403</strain>
    </source>
</reference>
<evidence type="ECO:0000313" key="2">
    <source>
        <dbReference type="Proteomes" id="UP000547458"/>
    </source>
</evidence>